<dbReference type="EMBL" id="QLMC01000005">
    <property type="protein sequence ID" value="RAJ94125.1"/>
    <property type="molecule type" value="Genomic_DNA"/>
</dbReference>
<feature type="domain" description="Response regulatory" evidence="2">
    <location>
        <begin position="1"/>
        <end position="128"/>
    </location>
</feature>
<dbReference type="Proteomes" id="UP000248790">
    <property type="component" value="Unassembled WGS sequence"/>
</dbReference>
<evidence type="ECO:0000313" key="4">
    <source>
        <dbReference type="Proteomes" id="UP000248790"/>
    </source>
</evidence>
<dbReference type="InterPro" id="IPR011006">
    <property type="entry name" value="CheY-like_superfamily"/>
</dbReference>
<sequence length="133" mass="15299">MIPQEPVVFLATDQENDYYLYRQALYEACPTAVLYFFGRKDELVQGLQNTVFPLPSLLILDWKMADRQGYALLNQLRQTPAWQAIPVVIMDSDPPSVDQQKCREAGYEIVLPPEKTYENLVERLRGLAHALIL</sequence>
<comment type="caution">
    <text evidence="3">The sequence shown here is derived from an EMBL/GenBank/DDBJ whole genome shotgun (WGS) entry which is preliminary data.</text>
</comment>
<dbReference type="AlphaFoldDB" id="A0A327WX93"/>
<dbReference type="PROSITE" id="PS50110">
    <property type="entry name" value="RESPONSE_REGULATORY"/>
    <property type="match status" value="1"/>
</dbReference>
<feature type="modified residue" description="4-aspartylphosphate" evidence="1">
    <location>
        <position position="61"/>
    </location>
</feature>
<dbReference type="InterPro" id="IPR001789">
    <property type="entry name" value="Sig_transdc_resp-reg_receiver"/>
</dbReference>
<name>A0A327WX93_LARAB</name>
<reference evidence="3 4" key="1">
    <citation type="submission" date="2018-06" db="EMBL/GenBank/DDBJ databases">
        <title>Genomic Encyclopedia of Archaeal and Bacterial Type Strains, Phase II (KMG-II): from individual species to whole genera.</title>
        <authorList>
            <person name="Goeker M."/>
        </authorList>
    </citation>
    <scope>NUCLEOTIDE SEQUENCE [LARGE SCALE GENOMIC DNA]</scope>
    <source>
        <strain evidence="3 4">DSM 21851</strain>
    </source>
</reference>
<dbReference type="GO" id="GO:0000160">
    <property type="term" value="P:phosphorelay signal transduction system"/>
    <property type="evidence" value="ECO:0007669"/>
    <property type="project" value="InterPro"/>
</dbReference>
<keyword evidence="4" id="KW-1185">Reference proteome</keyword>
<dbReference type="SUPFAM" id="SSF52172">
    <property type="entry name" value="CheY-like"/>
    <property type="match status" value="1"/>
</dbReference>
<evidence type="ECO:0000313" key="3">
    <source>
        <dbReference type="EMBL" id="RAJ94125.1"/>
    </source>
</evidence>
<gene>
    <name evidence="3" type="ORF">LX87_04009</name>
</gene>
<evidence type="ECO:0000259" key="2">
    <source>
        <dbReference type="PROSITE" id="PS50110"/>
    </source>
</evidence>
<evidence type="ECO:0000256" key="1">
    <source>
        <dbReference type="PROSITE-ProRule" id="PRU00169"/>
    </source>
</evidence>
<accession>A0A327WX93</accession>
<protein>
    <submittedName>
        <fullName evidence="3">CheY-like chemotaxis protein</fullName>
    </submittedName>
</protein>
<keyword evidence="1" id="KW-0597">Phosphoprotein</keyword>
<organism evidence="3 4">
    <name type="scientific">Larkinella arboricola</name>
    <dbReference type="NCBI Taxonomy" id="643671"/>
    <lineage>
        <taxon>Bacteria</taxon>
        <taxon>Pseudomonadati</taxon>
        <taxon>Bacteroidota</taxon>
        <taxon>Cytophagia</taxon>
        <taxon>Cytophagales</taxon>
        <taxon>Spirosomataceae</taxon>
        <taxon>Larkinella</taxon>
    </lineage>
</organism>
<dbReference type="OrthoDB" id="962948at2"/>
<proteinExistence type="predicted"/>
<dbReference type="Gene3D" id="3.40.50.2300">
    <property type="match status" value="1"/>
</dbReference>